<proteinExistence type="predicted"/>
<dbReference type="OrthoDB" id="4016272at2759"/>
<dbReference type="Proteomes" id="UP000000709">
    <property type="component" value="Unassembled WGS sequence"/>
</dbReference>
<keyword evidence="2" id="KW-1185">Reference proteome</keyword>
<evidence type="ECO:0000313" key="2">
    <source>
        <dbReference type="Proteomes" id="UP000000709"/>
    </source>
</evidence>
<reference evidence="1 2" key="1">
    <citation type="journal article" date="2011" name="Proc. Natl. Acad. Sci. U.S.A.">
        <title>Comparative genomics of xylose-fermenting fungi for enhanced biofuel production.</title>
        <authorList>
            <person name="Wohlbach D.J."/>
            <person name="Kuo A."/>
            <person name="Sato T.K."/>
            <person name="Potts K.M."/>
            <person name="Salamov A.A."/>
            <person name="LaButti K.M."/>
            <person name="Sun H."/>
            <person name="Clum A."/>
            <person name="Pangilinan J.L."/>
            <person name="Lindquist E.A."/>
            <person name="Lucas S."/>
            <person name="Lapidus A."/>
            <person name="Jin M."/>
            <person name="Gunawan C."/>
            <person name="Balan V."/>
            <person name="Dale B.E."/>
            <person name="Jeffries T.W."/>
            <person name="Zinkel R."/>
            <person name="Barry K.W."/>
            <person name="Grigoriev I.V."/>
            <person name="Gasch A.P."/>
        </authorList>
    </citation>
    <scope>NUCLEOTIDE SEQUENCE [LARGE SCALE GENOMIC DNA]</scope>
    <source>
        <strain evidence="2">NRRL Y-27907 / 11-Y1</strain>
    </source>
</reference>
<dbReference type="FunCoup" id="G3AKS6">
    <property type="interactions" value="8"/>
</dbReference>
<dbReference type="GeneID" id="18869992"/>
<dbReference type="RefSeq" id="XP_007374495.1">
    <property type="nucleotide sequence ID" value="XM_007374433.1"/>
</dbReference>
<dbReference type="KEGG" id="spaa:SPAPADRAFT_136690"/>
<name>G3AKS6_SPAPN</name>
<dbReference type="InParanoid" id="G3AKS6"/>
<dbReference type="HOGENOM" id="CLU_993951_0_0_1"/>
<dbReference type="EMBL" id="GL996501">
    <property type="protein sequence ID" value="EGW32980.1"/>
    <property type="molecule type" value="Genomic_DNA"/>
</dbReference>
<protein>
    <submittedName>
        <fullName evidence="1">Uncharacterized protein</fullName>
    </submittedName>
</protein>
<gene>
    <name evidence="1" type="ORF">SPAPADRAFT_136690</name>
</gene>
<dbReference type="eggNOG" id="ENOG502T5AY">
    <property type="taxonomic scope" value="Eukaryota"/>
</dbReference>
<dbReference type="AlphaFoldDB" id="G3AKS6"/>
<organism evidence="2">
    <name type="scientific">Spathaspora passalidarum (strain NRRL Y-27907 / 11-Y1)</name>
    <dbReference type="NCBI Taxonomy" id="619300"/>
    <lineage>
        <taxon>Eukaryota</taxon>
        <taxon>Fungi</taxon>
        <taxon>Dikarya</taxon>
        <taxon>Ascomycota</taxon>
        <taxon>Saccharomycotina</taxon>
        <taxon>Pichiomycetes</taxon>
        <taxon>Debaryomycetaceae</taxon>
        <taxon>Spathaspora</taxon>
    </lineage>
</organism>
<accession>G3AKS6</accession>
<dbReference type="OMA" id="HRSWIEM"/>
<evidence type="ECO:0000313" key="1">
    <source>
        <dbReference type="EMBL" id="EGW32980.1"/>
    </source>
</evidence>
<sequence length="264" mass="31234">MLILLVWLVRLIVALPDSSQSCITNKNIPFTGYKIEYQLRLNTFQCEYHMIYCNDNKLIYDMNLNDTIPWTHPIHFSKTNRSNTLILARRKSFALRCIPIYLPNTLVGSLYYNPTSQPVTNNTKLQSVPLVAANIHRSWIEMNYKLEFTYHVPLLTTPGIDSRRFQIGMFKEQNKNNWNEYISITESYDFKYDSRIVVRKAIDRVLTQINLLINTSKFVKKKIDMSNISKRTSRVFWKLVMLSKVLKHETFDMILVKIDKFLQY</sequence>